<feature type="region of interest" description="Disordered" evidence="1">
    <location>
        <begin position="97"/>
        <end position="120"/>
    </location>
</feature>
<keyword evidence="2" id="KW-1133">Transmembrane helix</keyword>
<evidence type="ECO:0000313" key="3">
    <source>
        <dbReference type="Proteomes" id="UP000694844"/>
    </source>
</evidence>
<keyword evidence="2" id="KW-0812">Transmembrane</keyword>
<dbReference type="GeneID" id="111104896"/>
<organism evidence="3 4">
    <name type="scientific">Crassostrea virginica</name>
    <name type="common">Eastern oyster</name>
    <dbReference type="NCBI Taxonomy" id="6565"/>
    <lineage>
        <taxon>Eukaryota</taxon>
        <taxon>Metazoa</taxon>
        <taxon>Spiralia</taxon>
        <taxon>Lophotrochozoa</taxon>
        <taxon>Mollusca</taxon>
        <taxon>Bivalvia</taxon>
        <taxon>Autobranchia</taxon>
        <taxon>Pteriomorphia</taxon>
        <taxon>Ostreida</taxon>
        <taxon>Ostreoidea</taxon>
        <taxon>Ostreidae</taxon>
        <taxon>Crassostrea</taxon>
    </lineage>
</organism>
<name>A0A8B8AWW7_CRAVI</name>
<evidence type="ECO:0000256" key="1">
    <source>
        <dbReference type="SAM" id="MobiDB-lite"/>
    </source>
</evidence>
<dbReference type="AlphaFoldDB" id="A0A8B8AWW7"/>
<sequence length="195" mass="21967">MYMIVSENDDPKISNIDDASNNNLTSLKEIRHAKSTCNSLDLKHKAMLVSNRCQQGFFGPNCKFPCRFPNYGKGCQLECNCTEELCNNISGCPNPATETTTGNNSETHRGRSGPDEDKSDETKTLKIFYSSNINFTSGEEILHAKSTWNSLDRKHKAMLVSICIFVAFFLTLTSVCLTKSRKTEAIVSYYCFWQK</sequence>
<proteinExistence type="predicted"/>
<dbReference type="Proteomes" id="UP000694844">
    <property type="component" value="Chromosome 7"/>
</dbReference>
<reference evidence="4" key="1">
    <citation type="submission" date="2025-08" db="UniProtKB">
        <authorList>
            <consortium name="RefSeq"/>
        </authorList>
    </citation>
    <scope>IDENTIFICATION</scope>
    <source>
        <tissue evidence="4">Whole sample</tissue>
    </source>
</reference>
<protein>
    <submittedName>
        <fullName evidence="4">Uncharacterized protein LOC111104896</fullName>
    </submittedName>
</protein>
<keyword evidence="3" id="KW-1185">Reference proteome</keyword>
<dbReference type="Gene3D" id="2.170.300.10">
    <property type="entry name" value="Tie2 ligand-binding domain superfamily"/>
    <property type="match status" value="1"/>
</dbReference>
<dbReference type="KEGG" id="cvn:111104896"/>
<dbReference type="RefSeq" id="XP_022294774.1">
    <property type="nucleotide sequence ID" value="XM_022439066.1"/>
</dbReference>
<feature type="compositionally biased region" description="Basic and acidic residues" evidence="1">
    <location>
        <begin position="106"/>
        <end position="120"/>
    </location>
</feature>
<accession>A0A8B8AWW7</accession>
<evidence type="ECO:0000256" key="2">
    <source>
        <dbReference type="SAM" id="Phobius"/>
    </source>
</evidence>
<evidence type="ECO:0000313" key="4">
    <source>
        <dbReference type="RefSeq" id="XP_022294774.1"/>
    </source>
</evidence>
<feature type="transmembrane region" description="Helical" evidence="2">
    <location>
        <begin position="157"/>
        <end position="177"/>
    </location>
</feature>
<gene>
    <name evidence="4" type="primary">LOC111104896</name>
</gene>
<keyword evidence="2" id="KW-0472">Membrane</keyword>